<feature type="compositionally biased region" description="Polar residues" evidence="1">
    <location>
        <begin position="1"/>
        <end position="21"/>
    </location>
</feature>
<proteinExistence type="predicted"/>
<accession>A0AAD7MQP8</accession>
<feature type="region of interest" description="Disordered" evidence="1">
    <location>
        <begin position="1"/>
        <end position="41"/>
    </location>
</feature>
<sequence>MHNRNSSVISQQTLEGVQLPTQGGRFTGSRQATRQPGDKIKERGLRRAHILHPRPSSEVFFLDRPHRTLVQVQSRTPSNPPSEVKQASTNESKPVHGYTWGTVTHTLSLPLRGNKNAQTFVRSSNFSKVTTNVAFSKTSPFYRPSSDKENCYPENIDSMV</sequence>
<name>A0AAD7MQP8_9AGAR</name>
<comment type="caution">
    <text evidence="2">The sequence shown here is derived from an EMBL/GenBank/DDBJ whole genome shotgun (WGS) entry which is preliminary data.</text>
</comment>
<keyword evidence="3" id="KW-1185">Reference proteome</keyword>
<dbReference type="Proteomes" id="UP001215598">
    <property type="component" value="Unassembled WGS sequence"/>
</dbReference>
<dbReference type="AlphaFoldDB" id="A0AAD7MQP8"/>
<dbReference type="EMBL" id="JARKIB010000177">
    <property type="protein sequence ID" value="KAJ7727733.1"/>
    <property type="molecule type" value="Genomic_DNA"/>
</dbReference>
<reference evidence="2" key="1">
    <citation type="submission" date="2023-03" db="EMBL/GenBank/DDBJ databases">
        <title>Massive genome expansion in bonnet fungi (Mycena s.s.) driven by repeated elements and novel gene families across ecological guilds.</title>
        <authorList>
            <consortium name="Lawrence Berkeley National Laboratory"/>
            <person name="Harder C.B."/>
            <person name="Miyauchi S."/>
            <person name="Viragh M."/>
            <person name="Kuo A."/>
            <person name="Thoen E."/>
            <person name="Andreopoulos B."/>
            <person name="Lu D."/>
            <person name="Skrede I."/>
            <person name="Drula E."/>
            <person name="Henrissat B."/>
            <person name="Morin E."/>
            <person name="Kohler A."/>
            <person name="Barry K."/>
            <person name="LaButti K."/>
            <person name="Morin E."/>
            <person name="Salamov A."/>
            <person name="Lipzen A."/>
            <person name="Mereny Z."/>
            <person name="Hegedus B."/>
            <person name="Baldrian P."/>
            <person name="Stursova M."/>
            <person name="Weitz H."/>
            <person name="Taylor A."/>
            <person name="Grigoriev I.V."/>
            <person name="Nagy L.G."/>
            <person name="Martin F."/>
            <person name="Kauserud H."/>
        </authorList>
    </citation>
    <scope>NUCLEOTIDE SEQUENCE</scope>
    <source>
        <strain evidence="2">CBHHK182m</strain>
    </source>
</reference>
<gene>
    <name evidence="2" type="ORF">B0H16DRAFT_1470795</name>
</gene>
<evidence type="ECO:0000313" key="2">
    <source>
        <dbReference type="EMBL" id="KAJ7727733.1"/>
    </source>
</evidence>
<organism evidence="2 3">
    <name type="scientific">Mycena metata</name>
    <dbReference type="NCBI Taxonomy" id="1033252"/>
    <lineage>
        <taxon>Eukaryota</taxon>
        <taxon>Fungi</taxon>
        <taxon>Dikarya</taxon>
        <taxon>Basidiomycota</taxon>
        <taxon>Agaricomycotina</taxon>
        <taxon>Agaricomycetes</taxon>
        <taxon>Agaricomycetidae</taxon>
        <taxon>Agaricales</taxon>
        <taxon>Marasmiineae</taxon>
        <taxon>Mycenaceae</taxon>
        <taxon>Mycena</taxon>
    </lineage>
</organism>
<feature type="region of interest" description="Disordered" evidence="1">
    <location>
        <begin position="72"/>
        <end position="97"/>
    </location>
</feature>
<protein>
    <submittedName>
        <fullName evidence="2">Uncharacterized protein</fullName>
    </submittedName>
</protein>
<evidence type="ECO:0000313" key="3">
    <source>
        <dbReference type="Proteomes" id="UP001215598"/>
    </source>
</evidence>
<evidence type="ECO:0000256" key="1">
    <source>
        <dbReference type="SAM" id="MobiDB-lite"/>
    </source>
</evidence>